<feature type="region of interest" description="Disordered" evidence="2">
    <location>
        <begin position="147"/>
        <end position="168"/>
    </location>
</feature>
<feature type="compositionally biased region" description="Basic and acidic residues" evidence="2">
    <location>
        <begin position="53"/>
        <end position="62"/>
    </location>
</feature>
<dbReference type="Pfam" id="PF02023">
    <property type="entry name" value="SCAN"/>
    <property type="match status" value="1"/>
</dbReference>
<dbReference type="PANTHER" id="PTHR45935">
    <property type="entry name" value="PROTEIN ZBED8-RELATED"/>
    <property type="match status" value="1"/>
</dbReference>
<proteinExistence type="predicted"/>
<evidence type="ECO:0000313" key="4">
    <source>
        <dbReference type="Ensembl" id="ENSNNAP00000003827.1"/>
    </source>
</evidence>
<dbReference type="OrthoDB" id="6077919at2759"/>
<dbReference type="GeneTree" id="ENSGT00940000154715"/>
<dbReference type="InterPro" id="IPR050916">
    <property type="entry name" value="SCAN-C2H2_zinc_finger"/>
</dbReference>
<protein>
    <recommendedName>
        <fullName evidence="3">SCAN box domain-containing protein</fullName>
    </recommendedName>
</protein>
<organism evidence="4 5">
    <name type="scientific">Naja naja</name>
    <name type="common">Indian cobra</name>
    <dbReference type="NCBI Taxonomy" id="35670"/>
    <lineage>
        <taxon>Eukaryota</taxon>
        <taxon>Metazoa</taxon>
        <taxon>Chordata</taxon>
        <taxon>Craniata</taxon>
        <taxon>Vertebrata</taxon>
        <taxon>Euteleostomi</taxon>
        <taxon>Lepidosauria</taxon>
        <taxon>Squamata</taxon>
        <taxon>Bifurcata</taxon>
        <taxon>Unidentata</taxon>
        <taxon>Episquamata</taxon>
        <taxon>Toxicofera</taxon>
        <taxon>Serpentes</taxon>
        <taxon>Colubroidea</taxon>
        <taxon>Elapidae</taxon>
        <taxon>Elapinae</taxon>
        <taxon>Naja</taxon>
    </lineage>
</organism>
<evidence type="ECO:0000259" key="3">
    <source>
        <dbReference type="PROSITE" id="PS50804"/>
    </source>
</evidence>
<dbReference type="PANTHER" id="PTHR45935:SF15">
    <property type="entry name" value="SCAN BOX DOMAIN-CONTAINING PROTEIN"/>
    <property type="match status" value="1"/>
</dbReference>
<keyword evidence="5" id="KW-1185">Reference proteome</keyword>
<name>A0A8C6VCN7_NAJNA</name>
<dbReference type="SMART" id="SM00431">
    <property type="entry name" value="SCAN"/>
    <property type="match status" value="1"/>
</dbReference>
<dbReference type="AlphaFoldDB" id="A0A8C6VCN7"/>
<dbReference type="InterPro" id="IPR038269">
    <property type="entry name" value="SCAN_sf"/>
</dbReference>
<dbReference type="InterPro" id="IPR003309">
    <property type="entry name" value="SCAN_dom"/>
</dbReference>
<dbReference type="Ensembl" id="ENSNNAT00000004007.1">
    <property type="protein sequence ID" value="ENSNNAP00000003827.1"/>
    <property type="gene ID" value="ENSNNAG00000002606.1"/>
</dbReference>
<keyword evidence="1" id="KW-0539">Nucleus</keyword>
<reference evidence="4" key="2">
    <citation type="submission" date="2025-09" db="UniProtKB">
        <authorList>
            <consortium name="Ensembl"/>
        </authorList>
    </citation>
    <scope>IDENTIFICATION</scope>
</reference>
<evidence type="ECO:0000256" key="1">
    <source>
        <dbReference type="ARBA" id="ARBA00023242"/>
    </source>
</evidence>
<accession>A0A8C6VCN7</accession>
<sequence length="263" mass="29458">MLQESLAGGDTHLLRVRGGSSRAKGDGRGRHPSPALLRVQPRVPCSPATLSIGKEESGWEKRRIGLAETQQERREAGRGEGGFTPGFPRAQSCLWRGRKKKSEIICRDEFCGPRNGPLKEKASGDSQEALDPFGVALQEREVMETQPFAKEGSGKSPSAVQPGKGGEIWTRPGQKILEEETMLPSEVQPWNFIQYQEAEGPRGLCSRLHYFCRRWLRPEKHTKAQMLDLVVLEQLLFLLPPEMEGWVREFCLGIDRRLTGSAR</sequence>
<feature type="domain" description="SCAN box" evidence="3">
    <location>
        <begin position="193"/>
        <end position="249"/>
    </location>
</feature>
<reference evidence="4" key="1">
    <citation type="submission" date="2025-08" db="UniProtKB">
        <authorList>
            <consortium name="Ensembl"/>
        </authorList>
    </citation>
    <scope>IDENTIFICATION</scope>
</reference>
<dbReference type="Gene3D" id="1.10.4020.10">
    <property type="entry name" value="DNA breaking-rejoining enzymes"/>
    <property type="match status" value="1"/>
</dbReference>
<dbReference type="PROSITE" id="PS50804">
    <property type="entry name" value="SCAN_BOX"/>
    <property type="match status" value="1"/>
</dbReference>
<evidence type="ECO:0000313" key="5">
    <source>
        <dbReference type="Proteomes" id="UP000694559"/>
    </source>
</evidence>
<dbReference type="SUPFAM" id="SSF47353">
    <property type="entry name" value="Retrovirus capsid dimerization domain-like"/>
    <property type="match status" value="1"/>
</dbReference>
<dbReference type="Proteomes" id="UP000694559">
    <property type="component" value="Unplaced"/>
</dbReference>
<evidence type="ECO:0000256" key="2">
    <source>
        <dbReference type="SAM" id="MobiDB-lite"/>
    </source>
</evidence>
<feature type="region of interest" description="Disordered" evidence="2">
    <location>
        <begin position="1"/>
        <end position="62"/>
    </location>
</feature>